<proteinExistence type="inferred from homology"/>
<organism evidence="5 6">
    <name type="scientific">Sulfidibacter corallicola</name>
    <dbReference type="NCBI Taxonomy" id="2818388"/>
    <lineage>
        <taxon>Bacteria</taxon>
        <taxon>Pseudomonadati</taxon>
        <taxon>Acidobacteriota</taxon>
        <taxon>Holophagae</taxon>
        <taxon>Acanthopleuribacterales</taxon>
        <taxon>Acanthopleuribacteraceae</taxon>
        <taxon>Sulfidibacter</taxon>
    </lineage>
</organism>
<keyword evidence="6" id="KW-1185">Reference proteome</keyword>
<dbReference type="CDD" id="cd03141">
    <property type="entry name" value="GATase1_Hsp31_like"/>
    <property type="match status" value="1"/>
</dbReference>
<evidence type="ECO:0000313" key="5">
    <source>
        <dbReference type="EMBL" id="QTD48905.1"/>
    </source>
</evidence>
<gene>
    <name evidence="5" type="ORF">J3U87_25255</name>
</gene>
<dbReference type="SUPFAM" id="SSF52317">
    <property type="entry name" value="Class I glutamine amidotransferase-like"/>
    <property type="match status" value="1"/>
</dbReference>
<dbReference type="Gene3D" id="3.40.50.880">
    <property type="match status" value="1"/>
</dbReference>
<dbReference type="PANTHER" id="PTHR48094">
    <property type="entry name" value="PROTEIN/NUCLEIC ACID DEGLYCASE DJ-1-RELATED"/>
    <property type="match status" value="1"/>
</dbReference>
<evidence type="ECO:0000256" key="1">
    <source>
        <dbReference type="ARBA" id="ARBA00023016"/>
    </source>
</evidence>
<protein>
    <submittedName>
        <fullName evidence="5">Type 1 glutamine amidotransferase domain-containing protein</fullName>
    </submittedName>
</protein>
<sequence length="227" mass="23751">MTAQKILVLLTNVETLAGEPNGTYFPELSHAAHELEAAGLELVFASLTGGAAPYYGADRADELNARYLDDQAFMRALSRTHRLDQVDISDFKGIYVPGGYGLLFDLCRDDSAAAAIAAIYDAGEVVGAVCHGPAALAGVRLASGEALVAGREITGFTREEEVAFGTLDKVPFLLEETLAEAGGQFHKAPEWEAHVRVAGRLVTGQNPASAAGVGRAIAAKVKNPAGV</sequence>
<keyword evidence="2" id="KW-0456">Lyase</keyword>
<accession>A0A8A4TQV0</accession>
<evidence type="ECO:0000256" key="2">
    <source>
        <dbReference type="ARBA" id="ARBA00023239"/>
    </source>
</evidence>
<feature type="domain" description="DJ-1/PfpI" evidence="4">
    <location>
        <begin position="27"/>
        <end position="217"/>
    </location>
</feature>
<evidence type="ECO:0000313" key="6">
    <source>
        <dbReference type="Proteomes" id="UP000663929"/>
    </source>
</evidence>
<keyword evidence="5" id="KW-0315">Glutamine amidotransferase</keyword>
<dbReference type="RefSeq" id="WP_237378553.1">
    <property type="nucleotide sequence ID" value="NZ_CP071793.1"/>
</dbReference>
<dbReference type="GO" id="GO:0005737">
    <property type="term" value="C:cytoplasm"/>
    <property type="evidence" value="ECO:0007669"/>
    <property type="project" value="TreeGrafter"/>
</dbReference>
<dbReference type="GO" id="GO:0019243">
    <property type="term" value="P:methylglyoxal catabolic process to D-lactate via S-lactoyl-glutathione"/>
    <property type="evidence" value="ECO:0007669"/>
    <property type="project" value="TreeGrafter"/>
</dbReference>
<dbReference type="InterPro" id="IPR050325">
    <property type="entry name" value="Prot/Nucl_acid_deglycase"/>
</dbReference>
<dbReference type="PANTHER" id="PTHR48094:SF11">
    <property type="entry name" value="GLUTATHIONE-INDEPENDENT GLYOXALASE HSP31-RELATED"/>
    <property type="match status" value="1"/>
</dbReference>
<dbReference type="EMBL" id="CP071793">
    <property type="protein sequence ID" value="QTD48905.1"/>
    <property type="molecule type" value="Genomic_DNA"/>
</dbReference>
<dbReference type="KEGG" id="scor:J3U87_25255"/>
<evidence type="ECO:0000256" key="3">
    <source>
        <dbReference type="ARBA" id="ARBA00038493"/>
    </source>
</evidence>
<dbReference type="Pfam" id="PF01965">
    <property type="entry name" value="DJ-1_PfpI"/>
    <property type="match status" value="1"/>
</dbReference>
<keyword evidence="1" id="KW-0346">Stress response</keyword>
<reference evidence="5" key="1">
    <citation type="submission" date="2021-03" db="EMBL/GenBank/DDBJ databases">
        <title>Acanthopleuribacteraceae sp. M133.</title>
        <authorList>
            <person name="Wang G."/>
        </authorList>
    </citation>
    <scope>NUCLEOTIDE SEQUENCE</scope>
    <source>
        <strain evidence="5">M133</strain>
    </source>
</reference>
<dbReference type="Proteomes" id="UP000663929">
    <property type="component" value="Chromosome"/>
</dbReference>
<dbReference type="InterPro" id="IPR029062">
    <property type="entry name" value="Class_I_gatase-like"/>
</dbReference>
<dbReference type="GO" id="GO:0019172">
    <property type="term" value="F:glyoxalase III activity"/>
    <property type="evidence" value="ECO:0007669"/>
    <property type="project" value="TreeGrafter"/>
</dbReference>
<name>A0A8A4TQV0_SULCO</name>
<comment type="similarity">
    <text evidence="3">Belongs to the peptidase C56 family. HSP31-like subfamily.</text>
</comment>
<dbReference type="AlphaFoldDB" id="A0A8A4TQV0"/>
<evidence type="ECO:0000259" key="4">
    <source>
        <dbReference type="Pfam" id="PF01965"/>
    </source>
</evidence>
<dbReference type="InterPro" id="IPR002818">
    <property type="entry name" value="DJ-1/PfpI"/>
</dbReference>